<dbReference type="FunFam" id="3.30.1360.70:FF:000003">
    <property type="entry name" value="Arginine--tRNA ligase"/>
    <property type="match status" value="1"/>
</dbReference>
<evidence type="ECO:0000313" key="16">
    <source>
        <dbReference type="EMBL" id="CEJ06310.1"/>
    </source>
</evidence>
<gene>
    <name evidence="11" type="primary">argS</name>
    <name evidence="15" type="ORF">DEACI_0386</name>
    <name evidence="16" type="ORF">DEACI_0758</name>
</gene>
<dbReference type="PRINTS" id="PR01038">
    <property type="entry name" value="TRNASYNTHARG"/>
</dbReference>
<dbReference type="PROSITE" id="PS00178">
    <property type="entry name" value="AA_TRNA_LIGASE_I"/>
    <property type="match status" value="1"/>
</dbReference>
<dbReference type="Pfam" id="PF03485">
    <property type="entry name" value="Arg_tRNA_synt_N"/>
    <property type="match status" value="1"/>
</dbReference>
<keyword evidence="6 11" id="KW-0547">Nucleotide-binding</keyword>
<dbReference type="SMART" id="SM00836">
    <property type="entry name" value="DALR_1"/>
    <property type="match status" value="1"/>
</dbReference>
<dbReference type="PANTHER" id="PTHR11956">
    <property type="entry name" value="ARGINYL-TRNA SYNTHETASE"/>
    <property type="match status" value="1"/>
</dbReference>
<dbReference type="SMART" id="SM01016">
    <property type="entry name" value="Arg_tRNA_synt_N"/>
    <property type="match status" value="1"/>
</dbReference>
<feature type="short sequence motif" description="'HIGH' region" evidence="11">
    <location>
        <begin position="135"/>
        <end position="145"/>
    </location>
</feature>
<dbReference type="InterPro" id="IPR009080">
    <property type="entry name" value="tRNAsynth_Ia_anticodon-bd"/>
</dbReference>
<evidence type="ECO:0000256" key="7">
    <source>
        <dbReference type="ARBA" id="ARBA00022840"/>
    </source>
</evidence>
<evidence type="ECO:0000256" key="1">
    <source>
        <dbReference type="ARBA" id="ARBA00004496"/>
    </source>
</evidence>
<evidence type="ECO:0000259" key="13">
    <source>
        <dbReference type="SMART" id="SM00836"/>
    </source>
</evidence>
<evidence type="ECO:0000256" key="3">
    <source>
        <dbReference type="ARBA" id="ARBA00011245"/>
    </source>
</evidence>
<reference evidence="16" key="1">
    <citation type="submission" date="2014-11" db="EMBL/GenBank/DDBJ databases">
        <authorList>
            <person name="Hornung B.V."/>
        </authorList>
    </citation>
    <scope>NUCLEOTIDE SEQUENCE</scope>
    <source>
        <strain evidence="16">INE</strain>
    </source>
</reference>
<name>A0A8S0W6D8_9FIRM</name>
<feature type="domain" description="DALR anticodon binding" evidence="13">
    <location>
        <begin position="440"/>
        <end position="561"/>
    </location>
</feature>
<evidence type="ECO:0000256" key="9">
    <source>
        <dbReference type="ARBA" id="ARBA00023146"/>
    </source>
</evidence>
<dbReference type="GO" id="GO:0005524">
    <property type="term" value="F:ATP binding"/>
    <property type="evidence" value="ECO:0007669"/>
    <property type="project" value="UniProtKB-UniRule"/>
</dbReference>
<dbReference type="InterPro" id="IPR014729">
    <property type="entry name" value="Rossmann-like_a/b/a_fold"/>
</dbReference>
<dbReference type="SUPFAM" id="SSF47323">
    <property type="entry name" value="Anticodon-binding domain of a subclass of class I aminoacyl-tRNA synthetases"/>
    <property type="match status" value="1"/>
</dbReference>
<dbReference type="Pfam" id="PF05746">
    <property type="entry name" value="DALR_1"/>
    <property type="match status" value="1"/>
</dbReference>
<evidence type="ECO:0000256" key="12">
    <source>
        <dbReference type="RuleBase" id="RU363038"/>
    </source>
</evidence>
<dbReference type="NCBIfam" id="TIGR00456">
    <property type="entry name" value="argS"/>
    <property type="match status" value="1"/>
</dbReference>
<evidence type="ECO:0000256" key="11">
    <source>
        <dbReference type="HAMAP-Rule" id="MF_00123"/>
    </source>
</evidence>
<dbReference type="CDD" id="cd07956">
    <property type="entry name" value="Anticodon_Ia_Arg"/>
    <property type="match status" value="1"/>
</dbReference>
<organism evidence="15">
    <name type="scientific">Acididesulfobacillus acetoxydans</name>
    <dbReference type="NCBI Taxonomy" id="1561005"/>
    <lineage>
        <taxon>Bacteria</taxon>
        <taxon>Bacillati</taxon>
        <taxon>Bacillota</taxon>
        <taxon>Clostridia</taxon>
        <taxon>Eubacteriales</taxon>
        <taxon>Peptococcaceae</taxon>
        <taxon>Acididesulfobacillus</taxon>
    </lineage>
</organism>
<dbReference type="CDD" id="cd00671">
    <property type="entry name" value="ArgRS_core"/>
    <property type="match status" value="1"/>
</dbReference>
<reference evidence="15" key="2">
    <citation type="submission" date="2020-01" db="EMBL/GenBank/DDBJ databases">
        <authorList>
            <person name="Hornung B."/>
        </authorList>
    </citation>
    <scope>NUCLEOTIDE SEQUENCE</scope>
    <source>
        <strain evidence="15">PacBioINE</strain>
    </source>
</reference>
<comment type="similarity">
    <text evidence="2 11 12">Belongs to the class-I aminoacyl-tRNA synthetase family.</text>
</comment>
<dbReference type="InterPro" id="IPR001412">
    <property type="entry name" value="aa-tRNA-synth_I_CS"/>
</dbReference>
<dbReference type="SUPFAM" id="SSF55190">
    <property type="entry name" value="Arginyl-tRNA synthetase (ArgRS), N-terminal 'additional' domain"/>
    <property type="match status" value="1"/>
</dbReference>
<dbReference type="InterPro" id="IPR036695">
    <property type="entry name" value="Arg-tRNA-synth_N_sf"/>
</dbReference>
<dbReference type="PANTHER" id="PTHR11956:SF5">
    <property type="entry name" value="ARGININE--TRNA LIGASE, CYTOPLASMIC"/>
    <property type="match status" value="1"/>
</dbReference>
<protein>
    <recommendedName>
        <fullName evidence="11">Arginine--tRNA ligase</fullName>
        <ecNumber evidence="11">6.1.1.19</ecNumber>
    </recommendedName>
    <alternativeName>
        <fullName evidence="11">Arginyl-tRNA synthetase</fullName>
        <shortName evidence="11">ArgRS</shortName>
    </alternativeName>
</protein>
<keyword evidence="17" id="KW-1185">Reference proteome</keyword>
<evidence type="ECO:0000256" key="8">
    <source>
        <dbReference type="ARBA" id="ARBA00022917"/>
    </source>
</evidence>
<evidence type="ECO:0000256" key="10">
    <source>
        <dbReference type="ARBA" id="ARBA00049339"/>
    </source>
</evidence>
<dbReference type="SUPFAM" id="SSF52374">
    <property type="entry name" value="Nucleotidylyl transferase"/>
    <property type="match status" value="1"/>
</dbReference>
<dbReference type="GO" id="GO:0005737">
    <property type="term" value="C:cytoplasm"/>
    <property type="evidence" value="ECO:0007669"/>
    <property type="project" value="UniProtKB-SubCell"/>
</dbReference>
<dbReference type="EC" id="6.1.1.19" evidence="11"/>
<keyword evidence="5 11" id="KW-0436">Ligase</keyword>
<evidence type="ECO:0000256" key="2">
    <source>
        <dbReference type="ARBA" id="ARBA00005594"/>
    </source>
</evidence>
<comment type="catalytic activity">
    <reaction evidence="10 11">
        <text>tRNA(Arg) + L-arginine + ATP = L-arginyl-tRNA(Arg) + AMP + diphosphate</text>
        <dbReference type="Rhea" id="RHEA:20301"/>
        <dbReference type="Rhea" id="RHEA-COMP:9658"/>
        <dbReference type="Rhea" id="RHEA-COMP:9673"/>
        <dbReference type="ChEBI" id="CHEBI:30616"/>
        <dbReference type="ChEBI" id="CHEBI:32682"/>
        <dbReference type="ChEBI" id="CHEBI:33019"/>
        <dbReference type="ChEBI" id="CHEBI:78442"/>
        <dbReference type="ChEBI" id="CHEBI:78513"/>
        <dbReference type="ChEBI" id="CHEBI:456215"/>
        <dbReference type="EC" id="6.1.1.19"/>
    </reaction>
</comment>
<dbReference type="FunFam" id="3.40.50.620:FF:000062">
    <property type="entry name" value="Arginine--tRNA ligase"/>
    <property type="match status" value="1"/>
</dbReference>
<feature type="domain" description="Arginyl tRNA synthetase N-terminal" evidence="14">
    <location>
        <begin position="9"/>
        <end position="98"/>
    </location>
</feature>
<dbReference type="AlphaFoldDB" id="A0A8S0W6D8"/>
<dbReference type="GO" id="GO:0006420">
    <property type="term" value="P:arginyl-tRNA aminoacylation"/>
    <property type="evidence" value="ECO:0007669"/>
    <property type="project" value="UniProtKB-UniRule"/>
</dbReference>
<evidence type="ECO:0000313" key="15">
    <source>
        <dbReference type="EMBL" id="CAA7599759.1"/>
    </source>
</evidence>
<dbReference type="Gene3D" id="3.40.50.620">
    <property type="entry name" value="HUPs"/>
    <property type="match status" value="1"/>
</dbReference>
<dbReference type="GO" id="GO:0004814">
    <property type="term" value="F:arginine-tRNA ligase activity"/>
    <property type="evidence" value="ECO:0007669"/>
    <property type="project" value="UniProtKB-UniRule"/>
</dbReference>
<keyword evidence="7 11" id="KW-0067">ATP-binding</keyword>
<accession>A0A8S0W6D8</accession>
<dbReference type="KEGG" id="aacx:DEACI_0386"/>
<dbReference type="Proteomes" id="UP001071230">
    <property type="component" value="Unassembled WGS sequence"/>
</dbReference>
<dbReference type="Gene3D" id="3.30.1360.70">
    <property type="entry name" value="Arginyl tRNA synthetase N-terminal domain"/>
    <property type="match status" value="1"/>
</dbReference>
<dbReference type="HAMAP" id="MF_00123">
    <property type="entry name" value="Arg_tRNA_synth"/>
    <property type="match status" value="1"/>
</dbReference>
<keyword evidence="4 11" id="KW-0963">Cytoplasm</keyword>
<dbReference type="InterPro" id="IPR035684">
    <property type="entry name" value="ArgRS_core"/>
</dbReference>
<comment type="subcellular location">
    <subcellularLocation>
        <location evidence="1 11">Cytoplasm</location>
    </subcellularLocation>
</comment>
<dbReference type="FunFam" id="1.10.730.10:FF:000008">
    <property type="entry name" value="Arginine--tRNA ligase"/>
    <property type="match status" value="1"/>
</dbReference>
<dbReference type="InterPro" id="IPR001278">
    <property type="entry name" value="Arg-tRNA-ligase"/>
</dbReference>
<dbReference type="EMBL" id="CDGJ01000019">
    <property type="protein sequence ID" value="CEJ06310.1"/>
    <property type="molecule type" value="Genomic_DNA"/>
</dbReference>
<evidence type="ECO:0000313" key="17">
    <source>
        <dbReference type="Proteomes" id="UP001071230"/>
    </source>
</evidence>
<evidence type="ECO:0000259" key="14">
    <source>
        <dbReference type="SMART" id="SM01016"/>
    </source>
</evidence>
<evidence type="ECO:0000256" key="5">
    <source>
        <dbReference type="ARBA" id="ARBA00022598"/>
    </source>
</evidence>
<evidence type="ECO:0000256" key="4">
    <source>
        <dbReference type="ARBA" id="ARBA00022490"/>
    </source>
</evidence>
<dbReference type="InterPro" id="IPR008909">
    <property type="entry name" value="DALR_anticod-bd"/>
</dbReference>
<dbReference type="EMBL" id="LR746496">
    <property type="protein sequence ID" value="CAA7599759.1"/>
    <property type="molecule type" value="Genomic_DNA"/>
</dbReference>
<keyword evidence="8 11" id="KW-0648">Protein biosynthesis</keyword>
<comment type="subunit">
    <text evidence="3 11">Monomer.</text>
</comment>
<dbReference type="Pfam" id="PF00750">
    <property type="entry name" value="tRNA-synt_1d"/>
    <property type="match status" value="1"/>
</dbReference>
<evidence type="ECO:0000256" key="6">
    <source>
        <dbReference type="ARBA" id="ARBA00022741"/>
    </source>
</evidence>
<dbReference type="InterPro" id="IPR005148">
    <property type="entry name" value="Arg-tRNA-synth_N"/>
</dbReference>
<dbReference type="Gene3D" id="1.10.730.10">
    <property type="entry name" value="Isoleucyl-tRNA Synthetase, Domain 1"/>
    <property type="match status" value="1"/>
</dbReference>
<proteinExistence type="inferred from homology"/>
<sequence>MSLYARIAHKIERNLAEAAAKAKTQGELNFGELPSFVLEEPRERQHGDLATNLGMVLAKQVKRSPREVAEILIRHLETENTWIESSEIAGPGFINFRLNPRWLGGVIPEVLREGKAYGRVNLGRGEKVQVEFVSANPTGLLHMGNARGAALGDSLASLLEMAGYEVSREFYINDAGNQIHNFALSLEARYFQILGQDAPIPEGGYHGEDLLDTVQRLIDRDGSKYLSMDAGLRREFLVRYALAEKMGQIRETLKDFGVEYDVWFSEQSLHDSGFVRSTMEEMEKKGYIYEKEGALWLKSTLFGDEKDEVVVRSNGIPTYFAADIAYHRNKFERGFDQVINIWGADHHGHVARMKGAMAALGIAPERLQIILMQLVRLIQNGEVVRMSKRSGQYITLRELMDEVGKDAARFTFILRDPDSTVEFDLDLAKSQSADNPVYYIQYAYARLCSILRQAGEMESEAGIPGERELELLLDSQEERALLKKMADFPDEISLAARLLEPHRLARYVLDLAGLFHTFYNSHRVLVEEEDLRRARLALIRSTRQVIANVLGILGVSAPERM</sequence>
<dbReference type="RefSeq" id="WP_240983526.1">
    <property type="nucleotide sequence ID" value="NZ_CDGJ01000019.1"/>
</dbReference>
<keyword evidence="9 11" id="KW-0030">Aminoacyl-tRNA synthetase</keyword>
<dbReference type="Proteomes" id="UP000836597">
    <property type="component" value="Chromosome"/>
</dbReference>